<evidence type="ECO:0000259" key="7">
    <source>
        <dbReference type="PROSITE" id="PS51012"/>
    </source>
</evidence>
<comment type="subcellular location">
    <subcellularLocation>
        <location evidence="6">Cell inner membrane</location>
        <topology evidence="6">Multi-pass membrane protein</topology>
    </subcellularLocation>
    <subcellularLocation>
        <location evidence="1">Membrane</location>
        <topology evidence="1">Multi-pass membrane protein</topology>
    </subcellularLocation>
</comment>
<feature type="transmembrane region" description="Helical" evidence="6">
    <location>
        <begin position="172"/>
        <end position="192"/>
    </location>
</feature>
<evidence type="ECO:0000256" key="5">
    <source>
        <dbReference type="ARBA" id="ARBA00023136"/>
    </source>
</evidence>
<comment type="caution">
    <text evidence="8">The sequence shown here is derived from an EMBL/GenBank/DDBJ whole genome shotgun (WGS) entry which is preliminary data.</text>
</comment>
<evidence type="ECO:0000256" key="4">
    <source>
        <dbReference type="ARBA" id="ARBA00022989"/>
    </source>
</evidence>
<dbReference type="RefSeq" id="WP_095615922.1">
    <property type="nucleotide sequence ID" value="NZ_NSKD01000001.1"/>
</dbReference>
<dbReference type="OrthoDB" id="9804001at2"/>
<protein>
    <recommendedName>
        <fullName evidence="6">Transport permease protein</fullName>
    </recommendedName>
</protein>
<evidence type="ECO:0000256" key="1">
    <source>
        <dbReference type="ARBA" id="ARBA00004141"/>
    </source>
</evidence>
<evidence type="ECO:0000313" key="8">
    <source>
        <dbReference type="EMBL" id="PAU81822.1"/>
    </source>
</evidence>
<dbReference type="GO" id="GO:0140359">
    <property type="term" value="F:ABC-type transporter activity"/>
    <property type="evidence" value="ECO:0007669"/>
    <property type="project" value="InterPro"/>
</dbReference>
<dbReference type="PROSITE" id="PS51012">
    <property type="entry name" value="ABC_TM2"/>
    <property type="match status" value="1"/>
</dbReference>
<reference evidence="8 9" key="1">
    <citation type="submission" date="2017-08" db="EMBL/GenBank/DDBJ databases">
        <title>Halovibrio sewagensis sp. nov., isolated from wastewater of high salinity.</title>
        <authorList>
            <person name="Dong X."/>
            <person name="Zhang G."/>
        </authorList>
    </citation>
    <scope>NUCLEOTIDE SEQUENCE [LARGE SCALE GENOMIC DNA]</scope>
    <source>
        <strain evidence="8 9">YL5-2</strain>
    </source>
</reference>
<keyword evidence="6" id="KW-1003">Cell membrane</keyword>
<keyword evidence="3 6" id="KW-0812">Transmembrane</keyword>
<dbReference type="InterPro" id="IPR052522">
    <property type="entry name" value="ABC-2_transport_permease"/>
</dbReference>
<evidence type="ECO:0000256" key="3">
    <source>
        <dbReference type="ARBA" id="ARBA00022692"/>
    </source>
</evidence>
<dbReference type="PRINTS" id="PR00164">
    <property type="entry name" value="ABC2TRNSPORT"/>
</dbReference>
<evidence type="ECO:0000313" key="9">
    <source>
        <dbReference type="Proteomes" id="UP000218896"/>
    </source>
</evidence>
<feature type="transmembrane region" description="Helical" evidence="6">
    <location>
        <begin position="229"/>
        <end position="249"/>
    </location>
</feature>
<dbReference type="NCBIfam" id="NF011648">
    <property type="entry name" value="PRK15066.1"/>
    <property type="match status" value="1"/>
</dbReference>
<feature type="transmembrane region" description="Helical" evidence="6">
    <location>
        <begin position="140"/>
        <end position="160"/>
    </location>
</feature>
<keyword evidence="5 6" id="KW-0472">Membrane</keyword>
<feature type="transmembrane region" description="Helical" evidence="6">
    <location>
        <begin position="29"/>
        <end position="47"/>
    </location>
</feature>
<evidence type="ECO:0000256" key="2">
    <source>
        <dbReference type="ARBA" id="ARBA00007783"/>
    </source>
</evidence>
<dbReference type="InterPro" id="IPR013525">
    <property type="entry name" value="ABC2_TM"/>
</dbReference>
<dbReference type="PANTHER" id="PTHR43332">
    <property type="entry name" value="INNER MEMBRANE TRANSPORT PERMEASE YADH-RELATED"/>
    <property type="match status" value="1"/>
</dbReference>
<dbReference type="AlphaFoldDB" id="A0A2A2FB28"/>
<evidence type="ECO:0000256" key="6">
    <source>
        <dbReference type="RuleBase" id="RU361157"/>
    </source>
</evidence>
<comment type="similarity">
    <text evidence="2 6">Belongs to the ABC-2 integral membrane protein family.</text>
</comment>
<keyword evidence="9" id="KW-1185">Reference proteome</keyword>
<feature type="domain" description="ABC transmembrane type-2" evidence="7">
    <location>
        <begin position="23"/>
        <end position="252"/>
    </location>
</feature>
<keyword evidence="4 6" id="KW-1133">Transmembrane helix</keyword>
<feature type="transmembrane region" description="Helical" evidence="6">
    <location>
        <begin position="101"/>
        <end position="128"/>
    </location>
</feature>
<dbReference type="EMBL" id="NSKD01000001">
    <property type="protein sequence ID" value="PAU81822.1"/>
    <property type="molecule type" value="Genomic_DNA"/>
</dbReference>
<dbReference type="Proteomes" id="UP000218896">
    <property type="component" value="Unassembled WGS sequence"/>
</dbReference>
<dbReference type="PIRSF" id="PIRSF006648">
    <property type="entry name" value="DrrB"/>
    <property type="match status" value="1"/>
</dbReference>
<dbReference type="InterPro" id="IPR047817">
    <property type="entry name" value="ABC2_TM_bact-type"/>
</dbReference>
<name>A0A2A2FB28_9GAMM</name>
<dbReference type="Pfam" id="PF01061">
    <property type="entry name" value="ABC2_membrane"/>
    <property type="match status" value="1"/>
</dbReference>
<feature type="transmembrane region" description="Helical" evidence="6">
    <location>
        <begin position="67"/>
        <end position="89"/>
    </location>
</feature>
<gene>
    <name evidence="8" type="ORF">CK501_01325</name>
</gene>
<accession>A0A2A2FB28</accession>
<keyword evidence="6" id="KW-0813">Transport</keyword>
<dbReference type="InterPro" id="IPR000412">
    <property type="entry name" value="ABC_2_transport"/>
</dbReference>
<sequence>MNATILWNAYQGLVIKQVRRFLRSWVQNLLPSVVTASLFMLIFGHFVGRDLGRMGGADYADYIMPGLVLFAVVTNAYNNSTLAFFGARLQRHIEEMLVAPMPAWLIVAGFATAGVLRGLMAGALVLLIALPMTSLEIRHLGSGLLVAVLSALLFSFAGLLNGIFARSFDDTSVIATFLLTPLIYLGGVFYPIERLPAPWDTVSLANPMVYIVDGFRYSLLDDGTAGGGWTFLVLPLVTAMTGLLAWWLVARGIRIKP</sequence>
<proteinExistence type="inferred from homology"/>
<dbReference type="GO" id="GO:0043190">
    <property type="term" value="C:ATP-binding cassette (ABC) transporter complex"/>
    <property type="evidence" value="ECO:0007669"/>
    <property type="project" value="InterPro"/>
</dbReference>
<dbReference type="PANTHER" id="PTHR43332:SF2">
    <property type="entry name" value="INNER MEMBRANE TRANSPORT PERMEASE YADH"/>
    <property type="match status" value="1"/>
</dbReference>
<organism evidence="8 9">
    <name type="scientific">Halovibrio salipaludis</name>
    <dbReference type="NCBI Taxonomy" id="2032626"/>
    <lineage>
        <taxon>Bacteria</taxon>
        <taxon>Pseudomonadati</taxon>
        <taxon>Pseudomonadota</taxon>
        <taxon>Gammaproteobacteria</taxon>
        <taxon>Oceanospirillales</taxon>
        <taxon>Halomonadaceae</taxon>
        <taxon>Halovibrio</taxon>
    </lineage>
</organism>